<dbReference type="KEGG" id="amt:Amet_3224"/>
<comment type="cofactor">
    <cofactor evidence="1">
        <name>Mg(2+)</name>
        <dbReference type="ChEBI" id="CHEBI:18420"/>
    </cofactor>
</comment>
<dbReference type="EMBL" id="CP000724">
    <property type="protein sequence ID" value="ABR49362.1"/>
    <property type="molecule type" value="Genomic_DNA"/>
</dbReference>
<evidence type="ECO:0000256" key="2">
    <source>
        <dbReference type="ARBA" id="ARBA00022723"/>
    </source>
</evidence>
<evidence type="ECO:0000256" key="4">
    <source>
        <dbReference type="PIRSR" id="PIRSR015582-1"/>
    </source>
</evidence>
<name>A6TT44_ALKMQ</name>
<evidence type="ECO:0000256" key="3">
    <source>
        <dbReference type="ARBA" id="ARBA00022842"/>
    </source>
</evidence>
<keyword evidence="7" id="KW-0456">Lyase</keyword>
<feature type="binding site" evidence="5">
    <location>
        <position position="130"/>
    </location>
    <ligand>
        <name>Mg(2+)</name>
        <dbReference type="ChEBI" id="CHEBI:18420"/>
    </ligand>
</feature>
<dbReference type="PIRSF" id="PIRSF015582">
    <property type="entry name" value="Cit_lyase_B"/>
    <property type="match status" value="1"/>
</dbReference>
<dbReference type="EC" id="4.1.3.6" evidence="7"/>
<evidence type="ECO:0000259" key="6">
    <source>
        <dbReference type="Pfam" id="PF03328"/>
    </source>
</evidence>
<feature type="binding site" evidence="5">
    <location>
        <position position="157"/>
    </location>
    <ligand>
        <name>Mg(2+)</name>
        <dbReference type="ChEBI" id="CHEBI:18420"/>
    </ligand>
</feature>
<protein>
    <submittedName>
        <fullName evidence="7">Citrate (Pro-3S)-lyase</fullName>
        <ecNumber evidence="7">4.1.3.6</ecNumber>
    </submittedName>
</protein>
<evidence type="ECO:0000256" key="5">
    <source>
        <dbReference type="PIRSR" id="PIRSR015582-2"/>
    </source>
</evidence>
<dbReference type="Gene3D" id="3.20.20.60">
    <property type="entry name" value="Phosphoenolpyruvate-binding domains"/>
    <property type="match status" value="1"/>
</dbReference>
<proteinExistence type="predicted"/>
<feature type="binding site" evidence="4">
    <location>
        <position position="130"/>
    </location>
    <ligand>
        <name>substrate</name>
    </ligand>
</feature>
<dbReference type="PANTHER" id="PTHR32308:SF10">
    <property type="entry name" value="CITRATE LYASE SUBUNIT BETA"/>
    <property type="match status" value="1"/>
</dbReference>
<dbReference type="HOGENOM" id="CLU_044864_0_0_9"/>
<reference evidence="8" key="1">
    <citation type="journal article" date="2016" name="Genome Announc.">
        <title>Complete genome sequence of Alkaliphilus metalliredigens strain QYMF, an alkaliphilic and metal-reducing bacterium isolated from borax-contaminated leachate ponds.</title>
        <authorList>
            <person name="Hwang C."/>
            <person name="Copeland A."/>
            <person name="Lucas S."/>
            <person name="Lapidus A."/>
            <person name="Barry K."/>
            <person name="Detter J.C."/>
            <person name="Glavina Del Rio T."/>
            <person name="Hammon N."/>
            <person name="Israni S."/>
            <person name="Dalin E."/>
            <person name="Tice H."/>
            <person name="Pitluck S."/>
            <person name="Chertkov O."/>
            <person name="Brettin T."/>
            <person name="Bruce D."/>
            <person name="Han C."/>
            <person name="Schmutz J."/>
            <person name="Larimer F."/>
            <person name="Land M.L."/>
            <person name="Hauser L."/>
            <person name="Kyrpides N."/>
            <person name="Mikhailova N."/>
            <person name="Ye Q."/>
            <person name="Zhou J."/>
            <person name="Richardson P."/>
            <person name="Fields M.W."/>
        </authorList>
    </citation>
    <scope>NUCLEOTIDE SEQUENCE [LARGE SCALE GENOMIC DNA]</scope>
    <source>
        <strain evidence="8">QYMF</strain>
    </source>
</reference>
<dbReference type="GO" id="GO:0000287">
    <property type="term" value="F:magnesium ion binding"/>
    <property type="evidence" value="ECO:0007669"/>
    <property type="project" value="TreeGrafter"/>
</dbReference>
<organism evidence="7 8">
    <name type="scientific">Alkaliphilus metalliredigens (strain QYMF)</name>
    <dbReference type="NCBI Taxonomy" id="293826"/>
    <lineage>
        <taxon>Bacteria</taxon>
        <taxon>Bacillati</taxon>
        <taxon>Bacillota</taxon>
        <taxon>Clostridia</taxon>
        <taxon>Peptostreptococcales</taxon>
        <taxon>Natronincolaceae</taxon>
        <taxon>Alkaliphilus</taxon>
    </lineage>
</organism>
<dbReference type="GO" id="GO:0006107">
    <property type="term" value="P:oxaloacetate metabolic process"/>
    <property type="evidence" value="ECO:0007669"/>
    <property type="project" value="TreeGrafter"/>
</dbReference>
<accession>A6TT44</accession>
<evidence type="ECO:0000313" key="8">
    <source>
        <dbReference type="Proteomes" id="UP000001572"/>
    </source>
</evidence>
<dbReference type="InterPro" id="IPR005000">
    <property type="entry name" value="Aldolase/citrate-lyase_domain"/>
</dbReference>
<dbReference type="InterPro" id="IPR040442">
    <property type="entry name" value="Pyrv_kinase-like_dom_sf"/>
</dbReference>
<dbReference type="AlphaFoldDB" id="A6TT44"/>
<keyword evidence="2 5" id="KW-0479">Metal-binding</keyword>
<keyword evidence="3 5" id="KW-0460">Magnesium</keyword>
<keyword evidence="8" id="KW-1185">Reference proteome</keyword>
<dbReference type="GO" id="GO:0008815">
    <property type="term" value="F:citrate (pro-3S)-lyase activity"/>
    <property type="evidence" value="ECO:0007669"/>
    <property type="project" value="UniProtKB-EC"/>
</dbReference>
<gene>
    <name evidence="7" type="ordered locus">Amet_3224</name>
</gene>
<dbReference type="eggNOG" id="COG2301">
    <property type="taxonomic scope" value="Bacteria"/>
</dbReference>
<dbReference type="Proteomes" id="UP000001572">
    <property type="component" value="Chromosome"/>
</dbReference>
<feature type="domain" description="HpcH/HpaI aldolase/citrate lyase" evidence="6">
    <location>
        <begin position="6"/>
        <end position="225"/>
    </location>
</feature>
<dbReference type="RefSeq" id="WP_012064327.1">
    <property type="nucleotide sequence ID" value="NC_009633.1"/>
</dbReference>
<dbReference type="InterPro" id="IPR015813">
    <property type="entry name" value="Pyrv/PenolPyrv_kinase-like_dom"/>
</dbReference>
<evidence type="ECO:0000256" key="1">
    <source>
        <dbReference type="ARBA" id="ARBA00001946"/>
    </source>
</evidence>
<dbReference type="InterPro" id="IPR011206">
    <property type="entry name" value="Citrate_lyase_beta/mcl1/mcl2"/>
</dbReference>
<dbReference type="STRING" id="293826.Amet_3224"/>
<evidence type="ECO:0000313" key="7">
    <source>
        <dbReference type="EMBL" id="ABR49362.1"/>
    </source>
</evidence>
<feature type="binding site" evidence="4">
    <location>
        <position position="67"/>
    </location>
    <ligand>
        <name>substrate</name>
    </ligand>
</feature>
<dbReference type="PANTHER" id="PTHR32308">
    <property type="entry name" value="LYASE BETA SUBUNIT, PUTATIVE (AFU_ORTHOLOGUE AFUA_4G13030)-RELATED"/>
    <property type="match status" value="1"/>
</dbReference>
<dbReference type="SUPFAM" id="SSF51621">
    <property type="entry name" value="Phosphoenolpyruvate/pyruvate domain"/>
    <property type="match status" value="1"/>
</dbReference>
<sequence>MKRLRRTMLFVPASNPNMMVNASVFKPDCIIFDLEDAISLREKDSARDLLVEALKTIDYGDCEIFARVNPLYTPFGEEDVRTLVAAGLRNVRLPMSETAQDIEQLDKLLTDIEKELGLEDGTVKILGAIETAKGVINAEKIAIASSRVIGISFGAEDFTRTIGAERSKGGEELFVARSKIVLAAAAAGIDAIDTVFADVEDDDGFKKEVESAKQLGFAGKSIIHPGQIRTVHNEFTPSKEDAQKALRVIKAIEEAESKGLGVISLDGKMVDAPVVARAEKIVCLARGAGIL</sequence>
<dbReference type="Pfam" id="PF03328">
    <property type="entry name" value="HpcH_HpaI"/>
    <property type="match status" value="1"/>
</dbReference>